<accession>A0A6J4SLU1</accession>
<dbReference type="EMBL" id="CADCVZ010000019">
    <property type="protein sequence ID" value="CAA9502691.1"/>
    <property type="molecule type" value="Genomic_DNA"/>
</dbReference>
<comment type="subcellular location">
    <subcellularLocation>
        <location evidence="1 14">Cell outer membrane</location>
        <topology evidence="1 14">Multi-pass membrane protein</topology>
    </subcellularLocation>
</comment>
<evidence type="ECO:0000313" key="20">
    <source>
        <dbReference type="EMBL" id="CAA9502691.1"/>
    </source>
</evidence>
<evidence type="ECO:0000256" key="4">
    <source>
        <dbReference type="ARBA" id="ARBA00022452"/>
    </source>
</evidence>
<evidence type="ECO:0000256" key="12">
    <source>
        <dbReference type="ARBA" id="ARBA00023170"/>
    </source>
</evidence>
<dbReference type="CDD" id="cd01347">
    <property type="entry name" value="ligand_gated_channel"/>
    <property type="match status" value="1"/>
</dbReference>
<evidence type="ECO:0000259" key="19">
    <source>
        <dbReference type="Pfam" id="PF07715"/>
    </source>
</evidence>
<dbReference type="InterPro" id="IPR010105">
    <property type="entry name" value="TonB_sidphr_rcpt"/>
</dbReference>
<evidence type="ECO:0000256" key="5">
    <source>
        <dbReference type="ARBA" id="ARBA00022496"/>
    </source>
</evidence>
<keyword evidence="8" id="KW-0408">Iron</keyword>
<dbReference type="PROSITE" id="PS52016">
    <property type="entry name" value="TONB_DEPENDENT_REC_3"/>
    <property type="match status" value="1"/>
</dbReference>
<dbReference type="Pfam" id="PF00593">
    <property type="entry name" value="TonB_dep_Rec_b-barrel"/>
    <property type="match status" value="1"/>
</dbReference>
<evidence type="ECO:0000256" key="3">
    <source>
        <dbReference type="ARBA" id="ARBA00022448"/>
    </source>
</evidence>
<dbReference type="GO" id="GO:0009279">
    <property type="term" value="C:cell outer membrane"/>
    <property type="evidence" value="ECO:0007669"/>
    <property type="project" value="UniProtKB-SubCell"/>
</dbReference>
<keyword evidence="7 17" id="KW-0732">Signal</keyword>
<keyword evidence="6 14" id="KW-0812">Transmembrane</keyword>
<dbReference type="AlphaFoldDB" id="A0A6J4SLU1"/>
<evidence type="ECO:0000256" key="16">
    <source>
        <dbReference type="SAM" id="MobiDB-lite"/>
    </source>
</evidence>
<evidence type="ECO:0000256" key="14">
    <source>
        <dbReference type="PROSITE-ProRule" id="PRU01360"/>
    </source>
</evidence>
<evidence type="ECO:0000256" key="8">
    <source>
        <dbReference type="ARBA" id="ARBA00023004"/>
    </source>
</evidence>
<keyword evidence="12 20" id="KW-0675">Receptor</keyword>
<dbReference type="RefSeq" id="WP_294172579.1">
    <property type="nucleotide sequence ID" value="NZ_CADCVZ010000019.1"/>
</dbReference>
<dbReference type="NCBIfam" id="TIGR01783">
    <property type="entry name" value="TonB-siderophor"/>
    <property type="match status" value="1"/>
</dbReference>
<reference evidence="20" key="1">
    <citation type="submission" date="2020-02" db="EMBL/GenBank/DDBJ databases">
        <authorList>
            <person name="Meier V. D."/>
        </authorList>
    </citation>
    <scope>NUCLEOTIDE SEQUENCE</scope>
    <source>
        <strain evidence="20">AVDCRST_MAG09</strain>
    </source>
</reference>
<dbReference type="GO" id="GO:0015344">
    <property type="term" value="F:siderophore uptake transmembrane transporter activity"/>
    <property type="evidence" value="ECO:0007669"/>
    <property type="project" value="TreeGrafter"/>
</dbReference>
<evidence type="ECO:0000256" key="7">
    <source>
        <dbReference type="ARBA" id="ARBA00022729"/>
    </source>
</evidence>
<evidence type="ECO:0000256" key="10">
    <source>
        <dbReference type="ARBA" id="ARBA00023077"/>
    </source>
</evidence>
<dbReference type="PANTHER" id="PTHR32552">
    <property type="entry name" value="FERRICHROME IRON RECEPTOR-RELATED"/>
    <property type="match status" value="1"/>
</dbReference>
<dbReference type="Pfam" id="PF07715">
    <property type="entry name" value="Plug"/>
    <property type="match status" value="1"/>
</dbReference>
<evidence type="ECO:0000256" key="6">
    <source>
        <dbReference type="ARBA" id="ARBA00022692"/>
    </source>
</evidence>
<dbReference type="SUPFAM" id="SSF56935">
    <property type="entry name" value="Porins"/>
    <property type="match status" value="1"/>
</dbReference>
<feature type="domain" description="TonB-dependent receptor plug" evidence="19">
    <location>
        <begin position="98"/>
        <end position="199"/>
    </location>
</feature>
<dbReference type="InterPro" id="IPR000531">
    <property type="entry name" value="Beta-barrel_TonB"/>
</dbReference>
<dbReference type="Gene3D" id="2.170.130.10">
    <property type="entry name" value="TonB-dependent receptor, plug domain"/>
    <property type="match status" value="1"/>
</dbReference>
<feature type="signal peptide" evidence="17">
    <location>
        <begin position="1"/>
        <end position="35"/>
    </location>
</feature>
<evidence type="ECO:0000256" key="1">
    <source>
        <dbReference type="ARBA" id="ARBA00004571"/>
    </source>
</evidence>
<keyword evidence="11 14" id="KW-0472">Membrane</keyword>
<keyword evidence="10 15" id="KW-0798">TonB box</keyword>
<feature type="domain" description="TonB-dependent receptor-like beta-barrel" evidence="18">
    <location>
        <begin position="271"/>
        <end position="731"/>
    </location>
</feature>
<evidence type="ECO:0000256" key="15">
    <source>
        <dbReference type="RuleBase" id="RU003357"/>
    </source>
</evidence>
<dbReference type="InterPro" id="IPR039426">
    <property type="entry name" value="TonB-dep_rcpt-like"/>
</dbReference>
<keyword evidence="3 14" id="KW-0813">Transport</keyword>
<keyword evidence="5" id="KW-0410">Iron transport</keyword>
<keyword evidence="13 14" id="KW-0998">Cell outer membrane</keyword>
<evidence type="ECO:0000256" key="2">
    <source>
        <dbReference type="ARBA" id="ARBA00009810"/>
    </source>
</evidence>
<sequence>MQGSARGTAAAIRPYRIGLLAGAALLAGLASPAEAQTTDQPAQPDAAETPTGENSDTGSPEGTDSQIETVRTEEGEIIVTARRFVPGEAFANKSDIPLIETPQSVSVVTRDQIDLLNFVDAQQAVRYTAGVFGENYGPDLRFDFFTVRGFTPRQYIDGLAAPVSTTIFSTGLDLYAFESLELLKGPASVLYGSAPPGGIYNETSRRPSNVFNSEIQAKFGQDDYKSLAGTITGPVTDAVSLRFTGLGLDREAERDGVSARRLLLAPSATIKIGDATRLTGLFHYQRDRVRGDTNGFLPVFGTLLPNPLGEVDRDTNLGDPENLYRRRQRGMGFDLAHEFTDALTFRSNARWSRYRERTPTGVYGGGGLVDDDFDSVPDDFRTVQQFNFSYAEDVRAFTIDNRLHAKVATGALEHDLLVGLDYRNVDNESAFGFIFGNRIDLFDPENVPLAPALREPGYPFTFSDLRLKQVGFYAQDHIGLGNFFVTLNGRYDRVNLRNDNPGAPATNPTYSKQDEFTYRVGANYVFDNGFAPYIGYATSFEPVLGTNSVTGEAFRPSSGRQIEGGIKYNGRNLGPGVRLFATAALFKIRQKDVVQTLPAITPVFGTQVGEVEVWGGELELVARFREQLSVNGSYSYNKSEVTESSTAAEVGADLPTTPKHKASVFFDYTIPRGTLAGFGFGAGGRYTSRSAGSLPGPFNPVVYYGERATLFDATVHYDLPGWRFAINGSNIFDKTYVARCSGPGGCTYGAGRQVIGTLIKRF</sequence>
<feature type="region of interest" description="Disordered" evidence="16">
    <location>
        <begin position="32"/>
        <end position="71"/>
    </location>
</feature>
<organism evidence="20">
    <name type="scientific">uncultured Sphingomonas sp</name>
    <dbReference type="NCBI Taxonomy" id="158754"/>
    <lineage>
        <taxon>Bacteria</taxon>
        <taxon>Pseudomonadati</taxon>
        <taxon>Pseudomonadota</taxon>
        <taxon>Alphaproteobacteria</taxon>
        <taxon>Sphingomonadales</taxon>
        <taxon>Sphingomonadaceae</taxon>
        <taxon>Sphingomonas</taxon>
        <taxon>environmental samples</taxon>
    </lineage>
</organism>
<dbReference type="PANTHER" id="PTHR32552:SF68">
    <property type="entry name" value="FERRICHROME OUTER MEMBRANE TRANSPORTER_PHAGE RECEPTOR"/>
    <property type="match status" value="1"/>
</dbReference>
<dbReference type="GO" id="GO:0015891">
    <property type="term" value="P:siderophore transport"/>
    <property type="evidence" value="ECO:0007669"/>
    <property type="project" value="InterPro"/>
</dbReference>
<feature type="chain" id="PRO_5026960811" evidence="17">
    <location>
        <begin position="36"/>
        <end position="762"/>
    </location>
</feature>
<dbReference type="Gene3D" id="2.40.170.20">
    <property type="entry name" value="TonB-dependent receptor, beta-barrel domain"/>
    <property type="match status" value="1"/>
</dbReference>
<evidence type="ECO:0000256" key="9">
    <source>
        <dbReference type="ARBA" id="ARBA00023065"/>
    </source>
</evidence>
<proteinExistence type="inferred from homology"/>
<gene>
    <name evidence="20" type="ORF">AVDCRST_MAG09-844</name>
</gene>
<evidence type="ECO:0000259" key="18">
    <source>
        <dbReference type="Pfam" id="PF00593"/>
    </source>
</evidence>
<keyword evidence="4 14" id="KW-1134">Transmembrane beta strand</keyword>
<evidence type="ECO:0000256" key="17">
    <source>
        <dbReference type="SAM" id="SignalP"/>
    </source>
</evidence>
<dbReference type="InterPro" id="IPR037066">
    <property type="entry name" value="Plug_dom_sf"/>
</dbReference>
<feature type="compositionally biased region" description="Polar residues" evidence="16">
    <location>
        <begin position="51"/>
        <end position="69"/>
    </location>
</feature>
<evidence type="ECO:0000256" key="13">
    <source>
        <dbReference type="ARBA" id="ARBA00023237"/>
    </source>
</evidence>
<name>A0A6J4SLU1_9SPHN</name>
<protein>
    <submittedName>
        <fullName evidence="20">Ferrichrome-iron receptor</fullName>
    </submittedName>
</protein>
<dbReference type="GO" id="GO:0038023">
    <property type="term" value="F:signaling receptor activity"/>
    <property type="evidence" value="ECO:0007669"/>
    <property type="project" value="InterPro"/>
</dbReference>
<evidence type="ECO:0000256" key="11">
    <source>
        <dbReference type="ARBA" id="ARBA00023136"/>
    </source>
</evidence>
<dbReference type="InterPro" id="IPR036942">
    <property type="entry name" value="Beta-barrel_TonB_sf"/>
</dbReference>
<dbReference type="InterPro" id="IPR012910">
    <property type="entry name" value="Plug_dom"/>
</dbReference>
<keyword evidence="9" id="KW-0406">Ion transport</keyword>
<comment type="similarity">
    <text evidence="2 14 15">Belongs to the TonB-dependent receptor family.</text>
</comment>